<dbReference type="InterPro" id="IPR035104">
    <property type="entry name" value="Ribosomal_protein_S1-like"/>
</dbReference>
<keyword evidence="2 7" id="KW-0689">Ribosomal protein</keyword>
<organism evidence="7 8">
    <name type="scientific">Pseudobythopirellula maris</name>
    <dbReference type="NCBI Taxonomy" id="2527991"/>
    <lineage>
        <taxon>Bacteria</taxon>
        <taxon>Pseudomonadati</taxon>
        <taxon>Planctomycetota</taxon>
        <taxon>Planctomycetia</taxon>
        <taxon>Pirellulales</taxon>
        <taxon>Lacipirellulaceae</taxon>
        <taxon>Pseudobythopirellula</taxon>
    </lineage>
</organism>
<dbReference type="GO" id="GO:0003729">
    <property type="term" value="F:mRNA binding"/>
    <property type="evidence" value="ECO:0007669"/>
    <property type="project" value="UniProtKB-ARBA"/>
</dbReference>
<dbReference type="FunFam" id="2.40.50.140:FF:000051">
    <property type="entry name" value="RNA-binding transcriptional accessory protein"/>
    <property type="match status" value="1"/>
</dbReference>
<gene>
    <name evidence="7" type="primary">rpsA_2</name>
    <name evidence="7" type="ORF">Mal64_23290</name>
</gene>
<dbReference type="Gene3D" id="2.40.50.140">
    <property type="entry name" value="Nucleic acid-binding proteins"/>
    <property type="match status" value="4"/>
</dbReference>
<evidence type="ECO:0000256" key="1">
    <source>
        <dbReference type="ARBA" id="ARBA00006767"/>
    </source>
</evidence>
<evidence type="ECO:0000313" key="8">
    <source>
        <dbReference type="Proteomes" id="UP000315440"/>
    </source>
</evidence>
<dbReference type="FunFam" id="2.40.50.140:FF:000103">
    <property type="entry name" value="protein RRP5 homolog"/>
    <property type="match status" value="1"/>
</dbReference>
<accession>A0A5C5ZPW3</accession>
<comment type="caution">
    <text evidence="7">The sequence shown here is derived from an EMBL/GenBank/DDBJ whole genome shotgun (WGS) entry which is preliminary data.</text>
</comment>
<dbReference type="EMBL" id="SJPQ01000002">
    <property type="protein sequence ID" value="TWT88841.1"/>
    <property type="molecule type" value="Genomic_DNA"/>
</dbReference>
<evidence type="ECO:0000256" key="5">
    <source>
        <dbReference type="SAM" id="MobiDB-lite"/>
    </source>
</evidence>
<dbReference type="AlphaFoldDB" id="A0A5C5ZPW3"/>
<comment type="similarity">
    <text evidence="1">Belongs to the bacterial ribosomal protein bS1 family.</text>
</comment>
<dbReference type="PANTHER" id="PTHR10724">
    <property type="entry name" value="30S RIBOSOMAL PROTEIN S1"/>
    <property type="match status" value="1"/>
</dbReference>
<comment type="function">
    <text evidence="4">Binds mRNA; thus facilitating recognition of the initiation point. It is needed to translate mRNA with a short Shine-Dalgarno (SD) purine-rich sequence.</text>
</comment>
<dbReference type="GO" id="GO:0003735">
    <property type="term" value="F:structural constituent of ribosome"/>
    <property type="evidence" value="ECO:0007669"/>
    <property type="project" value="TreeGrafter"/>
</dbReference>
<dbReference type="CDD" id="cd04465">
    <property type="entry name" value="S1_RPS1_repeat_ec2_hs2"/>
    <property type="match status" value="1"/>
</dbReference>
<dbReference type="PROSITE" id="PS50126">
    <property type="entry name" value="S1"/>
    <property type="match status" value="4"/>
</dbReference>
<proteinExistence type="inferred from homology"/>
<feature type="domain" description="S1 motif" evidence="6">
    <location>
        <begin position="337"/>
        <end position="405"/>
    </location>
</feature>
<dbReference type="InterPro" id="IPR012340">
    <property type="entry name" value="NA-bd_OB-fold"/>
</dbReference>
<protein>
    <submittedName>
        <fullName evidence="7">30S ribosomal protein S1</fullName>
    </submittedName>
</protein>
<evidence type="ECO:0000256" key="3">
    <source>
        <dbReference type="ARBA" id="ARBA00023274"/>
    </source>
</evidence>
<keyword evidence="8" id="KW-1185">Reference proteome</keyword>
<name>A0A5C5ZPW3_9BACT</name>
<feature type="compositionally biased region" description="Gly residues" evidence="5">
    <location>
        <begin position="528"/>
        <end position="543"/>
    </location>
</feature>
<dbReference type="CDD" id="cd05688">
    <property type="entry name" value="S1_RPS1_repeat_ec3"/>
    <property type="match status" value="1"/>
</dbReference>
<reference evidence="7 8" key="1">
    <citation type="submission" date="2019-02" db="EMBL/GenBank/DDBJ databases">
        <title>Deep-cultivation of Planctomycetes and their phenomic and genomic characterization uncovers novel biology.</title>
        <authorList>
            <person name="Wiegand S."/>
            <person name="Jogler M."/>
            <person name="Boedeker C."/>
            <person name="Pinto D."/>
            <person name="Vollmers J."/>
            <person name="Rivas-Marin E."/>
            <person name="Kohn T."/>
            <person name="Peeters S.H."/>
            <person name="Heuer A."/>
            <person name="Rast P."/>
            <person name="Oberbeckmann S."/>
            <person name="Bunk B."/>
            <person name="Jeske O."/>
            <person name="Meyerdierks A."/>
            <person name="Storesund J.E."/>
            <person name="Kallscheuer N."/>
            <person name="Luecker S."/>
            <person name="Lage O.M."/>
            <person name="Pohl T."/>
            <person name="Merkel B.J."/>
            <person name="Hornburger P."/>
            <person name="Mueller R.-W."/>
            <person name="Bruemmer F."/>
            <person name="Labrenz M."/>
            <person name="Spormann A.M."/>
            <person name="Op Den Camp H."/>
            <person name="Overmann J."/>
            <person name="Amann R."/>
            <person name="Jetten M.S.M."/>
            <person name="Mascher T."/>
            <person name="Medema M.H."/>
            <person name="Devos D.P."/>
            <person name="Kaster A.-K."/>
            <person name="Ovreas L."/>
            <person name="Rohde M."/>
            <person name="Galperin M.Y."/>
            <person name="Jogler C."/>
        </authorList>
    </citation>
    <scope>NUCLEOTIDE SEQUENCE [LARGE SCALE GENOMIC DNA]</scope>
    <source>
        <strain evidence="7 8">Mal64</strain>
    </source>
</reference>
<feature type="domain" description="S1 motif" evidence="6">
    <location>
        <begin position="250"/>
        <end position="316"/>
    </location>
</feature>
<dbReference type="OrthoDB" id="9804077at2"/>
<feature type="domain" description="S1 motif" evidence="6">
    <location>
        <begin position="422"/>
        <end position="491"/>
    </location>
</feature>
<feature type="region of interest" description="Disordered" evidence="5">
    <location>
        <begin position="495"/>
        <end position="543"/>
    </location>
</feature>
<feature type="compositionally biased region" description="Low complexity" evidence="5">
    <location>
        <begin position="29"/>
        <end position="80"/>
    </location>
</feature>
<dbReference type="RefSeq" id="WP_146400241.1">
    <property type="nucleotide sequence ID" value="NZ_SJPQ01000002.1"/>
</dbReference>
<dbReference type="Proteomes" id="UP000315440">
    <property type="component" value="Unassembled WGS sequence"/>
</dbReference>
<keyword evidence="3" id="KW-0687">Ribonucleoprotein</keyword>
<sequence>MTDETTAPTAEQAAPTERQTTTPDVVDQSTPQPAATPAPEATPVATATEPAPAQPAAEASVAPAPVAPAPAAQATAAASADDGAKPSERIRIGTQRVEGSAEALEPKPVTPVTEADPSAPKPSQQKAYPPPNVRSQLSAEEQSELDAAMAGSDLDSIAAEAAGAAGKTIEDDTRVTGTVARIHGDDIFVELGKPTQGVLPLKQFEGKEAPTEGQQVEVRVIRLKEDDGLYELSLPSAPQEVGNWDEVSEGQVVNVTITGHNKGGLECKVSGIRGFMPMGQISLYRVENAEEYVGQTIAAVITEANRSRKNLVLSHKSIMQRERAEKRDQLLAELAPGQMREGIVRSLRDFGAFVDLGGVDGLVHVSKLSWERVGHPKEVLTEGQTIKVKVEKVDPETGKIALSYREAAENPWDKAEQNYPVGDVAKGKVSKIMEFGAFVRLEPGIEGMIHISELTHGRVGRVNDAVSEGQDVEAKILSVDRNKQRIALSLKALTAAPAREKRPEEPPEPPPSPEEIARKKKRDAKLKGGIGGPSGGEKFGLKW</sequence>
<dbReference type="GO" id="GO:0006412">
    <property type="term" value="P:translation"/>
    <property type="evidence" value="ECO:0007669"/>
    <property type="project" value="TreeGrafter"/>
</dbReference>
<feature type="compositionally biased region" description="Basic and acidic residues" evidence="5">
    <location>
        <begin position="82"/>
        <end position="91"/>
    </location>
</feature>
<dbReference type="PRINTS" id="PR00681">
    <property type="entry name" value="RIBOSOMALS1"/>
</dbReference>
<dbReference type="InterPro" id="IPR003029">
    <property type="entry name" value="S1_domain"/>
</dbReference>
<dbReference type="SUPFAM" id="SSF50249">
    <property type="entry name" value="Nucleic acid-binding proteins"/>
    <property type="match status" value="4"/>
</dbReference>
<dbReference type="InterPro" id="IPR050437">
    <property type="entry name" value="Ribos_protein_bS1-like"/>
</dbReference>
<feature type="compositionally biased region" description="Low complexity" evidence="5">
    <location>
        <begin position="1"/>
        <end position="17"/>
    </location>
</feature>
<evidence type="ECO:0000313" key="7">
    <source>
        <dbReference type="EMBL" id="TWT88841.1"/>
    </source>
</evidence>
<feature type="domain" description="S1 motif" evidence="6">
    <location>
        <begin position="172"/>
        <end position="235"/>
    </location>
</feature>
<evidence type="ECO:0000256" key="4">
    <source>
        <dbReference type="ARBA" id="ARBA00025604"/>
    </source>
</evidence>
<evidence type="ECO:0000256" key="2">
    <source>
        <dbReference type="ARBA" id="ARBA00022980"/>
    </source>
</evidence>
<dbReference type="GO" id="GO:0022627">
    <property type="term" value="C:cytosolic small ribosomal subunit"/>
    <property type="evidence" value="ECO:0007669"/>
    <property type="project" value="TreeGrafter"/>
</dbReference>
<evidence type="ECO:0000259" key="6">
    <source>
        <dbReference type="PROSITE" id="PS50126"/>
    </source>
</evidence>
<dbReference type="SMART" id="SM00316">
    <property type="entry name" value="S1"/>
    <property type="match status" value="4"/>
</dbReference>
<feature type="region of interest" description="Disordered" evidence="5">
    <location>
        <begin position="1"/>
        <end position="147"/>
    </location>
</feature>
<dbReference type="PANTHER" id="PTHR10724:SF7">
    <property type="entry name" value="SMALL RIBOSOMAL SUBUNIT PROTEIN BS1C"/>
    <property type="match status" value="1"/>
</dbReference>
<dbReference type="Pfam" id="PF00575">
    <property type="entry name" value="S1"/>
    <property type="match status" value="4"/>
</dbReference>